<dbReference type="Proteomes" id="UP000046392">
    <property type="component" value="Unplaced"/>
</dbReference>
<accession>A0A0N5CCS3</accession>
<keyword evidence="2" id="KW-1185">Reference proteome</keyword>
<dbReference type="AlphaFoldDB" id="A0A0N5CCS3"/>
<evidence type="ECO:0000313" key="2">
    <source>
        <dbReference type="Proteomes" id="UP000046392"/>
    </source>
</evidence>
<protein>
    <submittedName>
        <fullName evidence="3">7TM_GPCR_Srx domain-containing protein</fullName>
    </submittedName>
</protein>
<evidence type="ECO:0000313" key="3">
    <source>
        <dbReference type="WBParaSite" id="SPAL_0001567300.1"/>
    </source>
</evidence>
<reference evidence="3" key="1">
    <citation type="submission" date="2017-02" db="UniProtKB">
        <authorList>
            <consortium name="WormBaseParasite"/>
        </authorList>
    </citation>
    <scope>IDENTIFICATION</scope>
</reference>
<evidence type="ECO:0000256" key="1">
    <source>
        <dbReference type="SAM" id="Phobius"/>
    </source>
</evidence>
<keyword evidence="1" id="KW-0472">Membrane</keyword>
<keyword evidence="1" id="KW-1133">Transmembrane helix</keyword>
<proteinExistence type="predicted"/>
<feature type="transmembrane region" description="Helical" evidence="1">
    <location>
        <begin position="30"/>
        <end position="51"/>
    </location>
</feature>
<feature type="transmembrane region" description="Helical" evidence="1">
    <location>
        <begin position="131"/>
        <end position="152"/>
    </location>
</feature>
<sequence>MNFSVWAFVTDGLVIIIFFVLKIITMIKSMNWLSISLSLFNIIAGITSIFLHYKSTKNNKPIFVVPSIIYQLFILIWSIVWIAVGIITISDGNLWTVENLTGPLYLIKPIDRSQTRNFYYKPGDIDANTLISIKVGIIIIAVSLIVLVLKIISIVSIKEIYNDLIYYATNKVILPSHHDMVEDDEIEMKQFE</sequence>
<feature type="transmembrane region" description="Helical" evidence="1">
    <location>
        <begin position="5"/>
        <end position="24"/>
    </location>
</feature>
<name>A0A0N5CCS3_STREA</name>
<feature type="transmembrane region" description="Helical" evidence="1">
    <location>
        <begin position="63"/>
        <end position="89"/>
    </location>
</feature>
<organism evidence="2 3">
    <name type="scientific">Strongyloides papillosus</name>
    <name type="common">Intestinal threadworm</name>
    <dbReference type="NCBI Taxonomy" id="174720"/>
    <lineage>
        <taxon>Eukaryota</taxon>
        <taxon>Metazoa</taxon>
        <taxon>Ecdysozoa</taxon>
        <taxon>Nematoda</taxon>
        <taxon>Chromadorea</taxon>
        <taxon>Rhabditida</taxon>
        <taxon>Tylenchina</taxon>
        <taxon>Panagrolaimomorpha</taxon>
        <taxon>Strongyloidoidea</taxon>
        <taxon>Strongyloididae</taxon>
        <taxon>Strongyloides</taxon>
    </lineage>
</organism>
<dbReference type="STRING" id="174720.A0A0N5CCS3"/>
<keyword evidence="1" id="KW-0812">Transmembrane</keyword>
<dbReference type="WBParaSite" id="SPAL_0001567300.1">
    <property type="protein sequence ID" value="SPAL_0001567300.1"/>
    <property type="gene ID" value="SPAL_0001567300"/>
</dbReference>